<proteinExistence type="predicted"/>
<accession>A0A347TLP2</accession>
<dbReference type="AlphaFoldDB" id="A0A347TLP2"/>
<evidence type="ECO:0000313" key="3">
    <source>
        <dbReference type="EMBL" id="PHO16179.1"/>
    </source>
</evidence>
<sequence>MRILKLFYFLVVSFVVIAIPLSANDITIKDIKQDTKELVSTIKNYSFDKKEQLVKKSEKSLEKLDKRIDNLESKVDKNFTKMSTKAKEKSRETLKELRKQRVELAENLGQLKSSSLDAWQTIKNGFEQAYKRVELSWQKAEKELENIDK</sequence>
<dbReference type="EMBL" id="NXAO01000013">
    <property type="protein sequence ID" value="PHO16179.1"/>
    <property type="molecule type" value="Genomic_DNA"/>
</dbReference>
<name>A0A347TLP2_9BACT</name>
<evidence type="ECO:0000256" key="1">
    <source>
        <dbReference type="SAM" id="Coils"/>
    </source>
</evidence>
<dbReference type="Proteomes" id="UP000264693">
    <property type="component" value="Chromosome"/>
</dbReference>
<evidence type="ECO:0000313" key="5">
    <source>
        <dbReference type="Proteomes" id="UP000264693"/>
    </source>
</evidence>
<protein>
    <submittedName>
        <fullName evidence="2">Uncharacterized protein</fullName>
    </submittedName>
</protein>
<reference evidence="4" key="1">
    <citation type="submission" date="2017-09" db="EMBL/GenBank/DDBJ databases">
        <title>Arcobacter canalis sp. nov., a new species isolated from a water canal contaminated with urban sewage.</title>
        <authorList>
            <person name="Perez-Cataluna A."/>
            <person name="Salas-Masso N."/>
            <person name="Figueras M.J."/>
        </authorList>
    </citation>
    <scope>NUCLEOTIDE SEQUENCE [LARGE SCALE GENOMIC DNA]</scope>
    <source>
        <strain evidence="4">CECT 7727</strain>
    </source>
</reference>
<keyword evidence="1" id="KW-0175">Coiled coil</keyword>
<evidence type="ECO:0000313" key="2">
    <source>
        <dbReference type="EMBL" id="AXX87520.1"/>
    </source>
</evidence>
<keyword evidence="4" id="KW-1185">Reference proteome</keyword>
<organism evidence="2 5">
    <name type="scientific">Malaciobacter marinus</name>
    <dbReference type="NCBI Taxonomy" id="505249"/>
    <lineage>
        <taxon>Bacteria</taxon>
        <taxon>Pseudomonadati</taxon>
        <taxon>Campylobacterota</taxon>
        <taxon>Epsilonproteobacteria</taxon>
        <taxon>Campylobacterales</taxon>
        <taxon>Arcobacteraceae</taxon>
        <taxon>Malaciobacter</taxon>
    </lineage>
</organism>
<reference evidence="2 5" key="3">
    <citation type="submission" date="2018-08" db="EMBL/GenBank/DDBJ databases">
        <title>Complete genome of the Arcobacter marinus type strain JCM 15502.</title>
        <authorList>
            <person name="Miller W.G."/>
            <person name="Yee E."/>
            <person name="Huynh S."/>
            <person name="Parker C.T."/>
        </authorList>
    </citation>
    <scope>NUCLEOTIDE SEQUENCE [LARGE SCALE GENOMIC DNA]</scope>
    <source>
        <strain evidence="2 5">JCM 15502</strain>
    </source>
</reference>
<dbReference type="RefSeq" id="WP_099310323.1">
    <property type="nucleotide sequence ID" value="NZ_CP032101.1"/>
</dbReference>
<gene>
    <name evidence="2" type="ORF">AMRN_1792</name>
    <name evidence="3" type="ORF">CPH92_03115</name>
</gene>
<dbReference type="EMBL" id="CP032101">
    <property type="protein sequence ID" value="AXX87520.1"/>
    <property type="molecule type" value="Genomic_DNA"/>
</dbReference>
<reference evidence="3" key="2">
    <citation type="submission" date="2017-09" db="EMBL/GenBank/DDBJ databases">
        <authorList>
            <person name="Perez-Cataluna A."/>
            <person name="Figueras M.J."/>
            <person name="Salas-Masso N."/>
        </authorList>
    </citation>
    <scope>NUCLEOTIDE SEQUENCE</scope>
    <source>
        <strain evidence="3">CECT 7727</strain>
    </source>
</reference>
<evidence type="ECO:0000313" key="4">
    <source>
        <dbReference type="Proteomes" id="UP000224740"/>
    </source>
</evidence>
<feature type="coiled-coil region" evidence="1">
    <location>
        <begin position="47"/>
        <end position="114"/>
    </location>
</feature>
<dbReference type="Proteomes" id="UP000224740">
    <property type="component" value="Unassembled WGS sequence"/>
</dbReference>
<dbReference type="KEGG" id="amar:AMRN_1792"/>